<reference evidence="2 3" key="1">
    <citation type="journal article" date="2018" name="IMA Fungus">
        <title>IMA Genome-F 9: Draft genome sequence of Annulohypoxylon stygium, Aspergillus mulundensis, Berkeleyomyces basicola (syn. Thielaviopsis basicola), Ceratocystis smalleyi, two Cercospora beticola strains, Coleophoma cylindrospora, Fusarium fracticaudum, Phialophora cf. hyalina, and Morchella septimelata.</title>
        <authorList>
            <person name="Wingfield B.D."/>
            <person name="Bills G.F."/>
            <person name="Dong Y."/>
            <person name="Huang W."/>
            <person name="Nel W.J."/>
            <person name="Swalarsk-Parry B.S."/>
            <person name="Vaghefi N."/>
            <person name="Wilken P.M."/>
            <person name="An Z."/>
            <person name="de Beer Z.W."/>
            <person name="De Vos L."/>
            <person name="Chen L."/>
            <person name="Duong T.A."/>
            <person name="Gao Y."/>
            <person name="Hammerbacher A."/>
            <person name="Kikkert J.R."/>
            <person name="Li Y."/>
            <person name="Li H."/>
            <person name="Li K."/>
            <person name="Li Q."/>
            <person name="Liu X."/>
            <person name="Ma X."/>
            <person name="Naidoo K."/>
            <person name="Pethybridge S.J."/>
            <person name="Sun J."/>
            <person name="Steenkamp E.T."/>
            <person name="van der Nest M.A."/>
            <person name="van Wyk S."/>
            <person name="Wingfield M.J."/>
            <person name="Xiong C."/>
            <person name="Yue Q."/>
            <person name="Zhang X."/>
        </authorList>
    </citation>
    <scope>NUCLEOTIDE SEQUENCE [LARGE SCALE GENOMIC DNA]</scope>
    <source>
        <strain evidence="2 3">BP5796</strain>
    </source>
</reference>
<comment type="caution">
    <text evidence="2">The sequence shown here is derived from an EMBL/GenBank/DDBJ whole genome shotgun (WGS) entry which is preliminary data.</text>
</comment>
<evidence type="ECO:0000313" key="3">
    <source>
        <dbReference type="Proteomes" id="UP000256328"/>
    </source>
</evidence>
<dbReference type="EMBL" id="PDLN01000025">
    <property type="protein sequence ID" value="RDW56603.1"/>
    <property type="molecule type" value="Genomic_DNA"/>
</dbReference>
<organism evidence="2 3">
    <name type="scientific">Coleophoma crateriformis</name>
    <dbReference type="NCBI Taxonomy" id="565419"/>
    <lineage>
        <taxon>Eukaryota</taxon>
        <taxon>Fungi</taxon>
        <taxon>Dikarya</taxon>
        <taxon>Ascomycota</taxon>
        <taxon>Pezizomycotina</taxon>
        <taxon>Leotiomycetes</taxon>
        <taxon>Helotiales</taxon>
        <taxon>Dermateaceae</taxon>
        <taxon>Coleophoma</taxon>
    </lineage>
</organism>
<evidence type="ECO:0000256" key="1">
    <source>
        <dbReference type="SAM" id="MobiDB-lite"/>
    </source>
</evidence>
<feature type="compositionally biased region" description="Polar residues" evidence="1">
    <location>
        <begin position="411"/>
        <end position="423"/>
    </location>
</feature>
<protein>
    <submittedName>
        <fullName evidence="2">Uncharacterized protein</fullName>
    </submittedName>
</protein>
<feature type="compositionally biased region" description="Polar residues" evidence="1">
    <location>
        <begin position="447"/>
        <end position="458"/>
    </location>
</feature>
<feature type="region of interest" description="Disordered" evidence="1">
    <location>
        <begin position="390"/>
        <end position="483"/>
    </location>
</feature>
<keyword evidence="3" id="KW-1185">Reference proteome</keyword>
<dbReference type="Pfam" id="PF14441">
    <property type="entry name" value="OTT_1508_deam"/>
    <property type="match status" value="1"/>
</dbReference>
<sequence length="592" mass="66039">MWDSDITPQQLAQKIASLEKVCKIPGLATENDAADVESSRYLRPRREKEIADNLAFFSNISGDKRNVAAVGIEEDTDGNGCTFRIAVNTGSVSDLLVGFTGLARILEKSATRESQKADDMDALFSHVTEMDLERILLRLGSCHAKKIMPLRQNSTPLIQQFLAALNQKLEIVRGRPNEKDIEALSFKTQAMQDLFQELEDMPTVRTQSSRPHAISTIKKIVIATSELTEAPHFSSALDECNLEPSLKTKIIDTIGKISRYHSASSELVSAARSKQCRIFEKIQVKSGRIFKPASSQIAGRIHAEIQLLFFYEQHPELQMPRYICASKSACYLCNLFFTLHGSAHVPRTHGKLYPQWVLPYWLKVPADRQKHLSFVLERFTAYLDSKISNLSPDDRRRASANESVVHMPKSWPSTSISAQSDLSADTIRPSQSDPDPQSQHQSPASSTTQGHSKPSSTRAPLPASPLRNETFSPSAADASPATASMVTIEEQELPYSKSVHLRNAEMHFRILNLDLTFDFCRAYHGRLSVKKVLTSVKSQAGFVAVDVEKIPYIDEYKVPCPKGSNELHLFLEGNRKELVEISLVWMSVDVGT</sequence>
<dbReference type="OrthoDB" id="4851849at2759"/>
<gene>
    <name evidence="2" type="ORF">BP5796_13068</name>
</gene>
<evidence type="ECO:0000313" key="2">
    <source>
        <dbReference type="EMBL" id="RDW56603.1"/>
    </source>
</evidence>
<proteinExistence type="predicted"/>
<name>A0A3D8Q431_9HELO</name>
<accession>A0A3D8Q431</accession>
<dbReference type="Proteomes" id="UP000256328">
    <property type="component" value="Unassembled WGS sequence"/>
</dbReference>
<feature type="compositionally biased region" description="Low complexity" evidence="1">
    <location>
        <begin position="472"/>
        <end position="483"/>
    </location>
</feature>
<feature type="compositionally biased region" description="Low complexity" evidence="1">
    <location>
        <begin position="429"/>
        <end position="446"/>
    </location>
</feature>
<dbReference type="InterPro" id="IPR027796">
    <property type="entry name" value="OTT_1508_deam-like"/>
</dbReference>
<dbReference type="AlphaFoldDB" id="A0A3D8Q431"/>